<protein>
    <recommendedName>
        <fullName evidence="4 9">Protein-L-isoaspartate O-methyltransferase</fullName>
        <ecNumber evidence="3 9">2.1.1.77</ecNumber>
    </recommendedName>
</protein>
<sequence>MLALDRITATKTAKLAQDCHKIFSLSQNVRDAIANTSREEFVPAGFKHNAYKLDALPMGSSQWISSPLTVAKMTHYLEAKKDDRVLEIGCGSGYQAAVLSHIFRGVFTIERIEPLILEAKQRFRKLGISNIHTKLDDGQNGWAQYAPYDRILFSATAKEIPSKIFEQLCDGGILVAPMQVGLKQVITRFKKVGNSLQKEELEACDFVPILNGIQK</sequence>
<dbReference type="FunFam" id="3.40.50.150:FF:000010">
    <property type="entry name" value="Protein-L-isoaspartate O-methyltransferase"/>
    <property type="match status" value="1"/>
</dbReference>
<dbReference type="NCBIfam" id="TIGR00080">
    <property type="entry name" value="pimt"/>
    <property type="match status" value="1"/>
</dbReference>
<dbReference type="PANTHER" id="PTHR11579:SF0">
    <property type="entry name" value="PROTEIN-L-ISOASPARTATE(D-ASPARTATE) O-METHYLTRANSFERASE"/>
    <property type="match status" value="1"/>
</dbReference>
<dbReference type="Proteomes" id="UP000002714">
    <property type="component" value="Chromosome"/>
</dbReference>
<keyword evidence="8" id="KW-0949">S-adenosyl-L-methionine</keyword>
<keyword evidence="6 10" id="KW-0489">Methyltransferase</keyword>
<gene>
    <name evidence="10" type="ordered locus">Suden_0015</name>
</gene>
<evidence type="ECO:0000256" key="7">
    <source>
        <dbReference type="ARBA" id="ARBA00022679"/>
    </source>
</evidence>
<keyword evidence="5" id="KW-0963">Cytoplasm</keyword>
<proteinExistence type="inferred from homology"/>
<dbReference type="AlphaFoldDB" id="Q30UN5"/>
<dbReference type="GO" id="GO:0005737">
    <property type="term" value="C:cytoplasm"/>
    <property type="evidence" value="ECO:0007669"/>
    <property type="project" value="UniProtKB-SubCell"/>
</dbReference>
<dbReference type="InterPro" id="IPR029063">
    <property type="entry name" value="SAM-dependent_MTases_sf"/>
</dbReference>
<dbReference type="eggNOG" id="COG2518">
    <property type="taxonomic scope" value="Bacteria"/>
</dbReference>
<dbReference type="PANTHER" id="PTHR11579">
    <property type="entry name" value="PROTEIN-L-ISOASPARTATE O-METHYLTRANSFERASE"/>
    <property type="match status" value="1"/>
</dbReference>
<comment type="subcellular location">
    <subcellularLocation>
        <location evidence="1">Cytoplasm</location>
    </subcellularLocation>
</comment>
<dbReference type="GO" id="GO:0032259">
    <property type="term" value="P:methylation"/>
    <property type="evidence" value="ECO:0007669"/>
    <property type="project" value="UniProtKB-KW"/>
</dbReference>
<dbReference type="Gene3D" id="3.40.50.150">
    <property type="entry name" value="Vaccinia Virus protein VP39"/>
    <property type="match status" value="1"/>
</dbReference>
<dbReference type="InterPro" id="IPR000682">
    <property type="entry name" value="PCMT"/>
</dbReference>
<organism evidence="10 11">
    <name type="scientific">Sulfurimonas denitrificans (strain ATCC 33889 / DSM 1251)</name>
    <name type="common">Thiomicrospira denitrificans (strain ATCC 33889 / DSM 1251)</name>
    <dbReference type="NCBI Taxonomy" id="326298"/>
    <lineage>
        <taxon>Bacteria</taxon>
        <taxon>Pseudomonadati</taxon>
        <taxon>Campylobacterota</taxon>
        <taxon>Epsilonproteobacteria</taxon>
        <taxon>Campylobacterales</taxon>
        <taxon>Sulfurimonadaceae</taxon>
        <taxon>Sulfurimonas</taxon>
    </lineage>
</organism>
<name>Q30UN5_SULDN</name>
<dbReference type="CDD" id="cd02440">
    <property type="entry name" value="AdoMet_MTases"/>
    <property type="match status" value="1"/>
</dbReference>
<evidence type="ECO:0000313" key="10">
    <source>
        <dbReference type="EMBL" id="ABB43296.1"/>
    </source>
</evidence>
<evidence type="ECO:0000313" key="11">
    <source>
        <dbReference type="Proteomes" id="UP000002714"/>
    </source>
</evidence>
<dbReference type="GO" id="GO:0030091">
    <property type="term" value="P:protein repair"/>
    <property type="evidence" value="ECO:0007669"/>
    <property type="project" value="UniProtKB-UniRule"/>
</dbReference>
<evidence type="ECO:0000256" key="1">
    <source>
        <dbReference type="ARBA" id="ARBA00004496"/>
    </source>
</evidence>
<keyword evidence="7 10" id="KW-0808">Transferase</keyword>
<dbReference type="KEGG" id="tdn:Suden_0015"/>
<accession>Q30UN5</accession>
<dbReference type="PROSITE" id="PS01279">
    <property type="entry name" value="PCMT"/>
    <property type="match status" value="1"/>
</dbReference>
<dbReference type="EC" id="2.1.1.77" evidence="3 9"/>
<keyword evidence="11" id="KW-1185">Reference proteome</keyword>
<evidence type="ECO:0000256" key="6">
    <source>
        <dbReference type="ARBA" id="ARBA00022603"/>
    </source>
</evidence>
<dbReference type="EMBL" id="CP000153">
    <property type="protein sequence ID" value="ABB43296.1"/>
    <property type="molecule type" value="Genomic_DNA"/>
</dbReference>
<dbReference type="Pfam" id="PF01135">
    <property type="entry name" value="PCMT"/>
    <property type="match status" value="1"/>
</dbReference>
<evidence type="ECO:0000256" key="8">
    <source>
        <dbReference type="ARBA" id="ARBA00022691"/>
    </source>
</evidence>
<evidence type="ECO:0000256" key="4">
    <source>
        <dbReference type="ARBA" id="ARBA00013346"/>
    </source>
</evidence>
<dbReference type="SUPFAM" id="SSF53335">
    <property type="entry name" value="S-adenosyl-L-methionine-dependent methyltransferases"/>
    <property type="match status" value="1"/>
</dbReference>
<dbReference type="STRING" id="326298.Suden_0015"/>
<dbReference type="NCBIfam" id="NF001453">
    <property type="entry name" value="PRK00312.1"/>
    <property type="match status" value="1"/>
</dbReference>
<dbReference type="RefSeq" id="WP_011371651.1">
    <property type="nucleotide sequence ID" value="NC_007575.1"/>
</dbReference>
<dbReference type="GO" id="GO:0004719">
    <property type="term" value="F:protein-L-isoaspartate (D-aspartate) O-methyltransferase activity"/>
    <property type="evidence" value="ECO:0007669"/>
    <property type="project" value="UniProtKB-UniRule"/>
</dbReference>
<evidence type="ECO:0000256" key="3">
    <source>
        <dbReference type="ARBA" id="ARBA00011890"/>
    </source>
</evidence>
<evidence type="ECO:0000256" key="2">
    <source>
        <dbReference type="ARBA" id="ARBA00005369"/>
    </source>
</evidence>
<evidence type="ECO:0000256" key="5">
    <source>
        <dbReference type="ARBA" id="ARBA00022490"/>
    </source>
</evidence>
<comment type="similarity">
    <text evidence="2">Belongs to the methyltransferase superfamily. L-isoaspartyl/D-aspartyl protein methyltransferase family.</text>
</comment>
<reference evidence="10 11" key="1">
    <citation type="journal article" date="2008" name="Appl. Environ. Microbiol.">
        <title>Genome of the epsilonproteobacterial chemolithoautotroph Sulfurimonas denitrificans.</title>
        <authorList>
            <person name="Sievert S.M."/>
            <person name="Scott K.M."/>
            <person name="Klotz M.G."/>
            <person name="Chain P.S.G."/>
            <person name="Hauser L.J."/>
            <person name="Hemp J."/>
            <person name="Huegler M."/>
            <person name="Land M."/>
            <person name="Lapidus A."/>
            <person name="Larimer F.W."/>
            <person name="Lucas S."/>
            <person name="Malfatti S.A."/>
            <person name="Meyer F."/>
            <person name="Paulsen I.T."/>
            <person name="Ren Q."/>
            <person name="Simon J."/>
            <person name="Bailey K."/>
            <person name="Diaz E."/>
            <person name="Fitzpatrick K.A."/>
            <person name="Glover B."/>
            <person name="Gwatney N."/>
            <person name="Korajkic A."/>
            <person name="Long A."/>
            <person name="Mobberley J.M."/>
            <person name="Pantry S.N."/>
            <person name="Pazder G."/>
            <person name="Peterson S."/>
            <person name="Quintanilla J.D."/>
            <person name="Sprinkle R."/>
            <person name="Stephens J."/>
            <person name="Thomas P."/>
            <person name="Vaughn R."/>
            <person name="Weber M.J."/>
            <person name="Wooten L.L."/>
        </authorList>
    </citation>
    <scope>NUCLEOTIDE SEQUENCE [LARGE SCALE GENOMIC DNA]</scope>
    <source>
        <strain evidence="11">ATCC 33889 / DSM 1251</strain>
    </source>
</reference>
<dbReference type="HOGENOM" id="CLU_055432_2_0_7"/>
<evidence type="ECO:0000256" key="9">
    <source>
        <dbReference type="NCBIfam" id="TIGR00080"/>
    </source>
</evidence>